<dbReference type="Gene3D" id="2.60.40.1180">
    <property type="entry name" value="Golgi alpha-mannosidase II"/>
    <property type="match status" value="1"/>
</dbReference>
<sequence length="474" mass="53607">MRKFLIGAAATALMAGSAYAMGSGAQEPAANAQNDPWTPQSYVQIENPEWSRDAVLYQINTRHFTEEGTFAAAEEELPRLAEMGVDILWLMPIHPIGEVNRKGTLGSPYSVQDYYAVNPEFGTEEDFRSFVDAAHEQGFKVILDLVANHTAWDNQLATDHPDWYEKTWDGDFRPTPWWDWSDIIDLDWSQPGVREHVGLAMEYWVRDFEIDGFRADVAGYVPVDFWETMRARLDEIRPVFMLGEVQETAFHRASFDATYAWDWHNTSKNVAQGNGNATSFFGYYAENESLWPREAMRMTYIENHDSNAWEGTLYENYGDALEIMTALSFTGEGLPLIHNGQEACNAKRLEFFERDPIDWSQGEDCDYGELLTDLIAFRTENPALHNGRWGARMQQVVNDQPEQLFAWVREQDGNKVVGLFNMSDSPVEATLSDGIAAGSYSEFRTGEAVTLAQGDTVSLPAWGFRLLASNNSGQ</sequence>
<dbReference type="InterPro" id="IPR006047">
    <property type="entry name" value="GH13_cat_dom"/>
</dbReference>
<reference evidence="3 4" key="1">
    <citation type="submission" date="2020-11" db="EMBL/GenBank/DDBJ databases">
        <title>Erythrobacter sediminis sp. nov., a marine bacterium from a tidal flat of Garorim Bay.</title>
        <authorList>
            <person name="Kim D."/>
            <person name="Yoo Y."/>
            <person name="Kim J.-J."/>
        </authorList>
    </citation>
    <scope>NUCLEOTIDE SEQUENCE [LARGE SCALE GENOMIC DNA]</scope>
    <source>
        <strain evidence="3 4">JGD-13</strain>
    </source>
</reference>
<evidence type="ECO:0000313" key="3">
    <source>
        <dbReference type="EMBL" id="MBH5321999.1"/>
    </source>
</evidence>
<dbReference type="InterPro" id="IPR017853">
    <property type="entry name" value="GH"/>
</dbReference>
<protein>
    <submittedName>
        <fullName evidence="3">Alpha-amylase</fullName>
    </submittedName>
</protein>
<dbReference type="Proteomes" id="UP000602442">
    <property type="component" value="Unassembled WGS sequence"/>
</dbReference>
<proteinExistence type="predicted"/>
<dbReference type="PANTHER" id="PTHR47786">
    <property type="entry name" value="ALPHA-1,4-GLUCAN:MALTOSE-1-PHOSPHATE MALTOSYLTRANSFERASE"/>
    <property type="match status" value="1"/>
</dbReference>
<keyword evidence="1" id="KW-0732">Signal</keyword>
<dbReference type="Pfam" id="PF00128">
    <property type="entry name" value="Alpha-amylase"/>
    <property type="match status" value="1"/>
</dbReference>
<evidence type="ECO:0000256" key="1">
    <source>
        <dbReference type="SAM" id="SignalP"/>
    </source>
</evidence>
<comment type="caution">
    <text evidence="3">The sequence shown here is derived from an EMBL/GenBank/DDBJ whole genome shotgun (WGS) entry which is preliminary data.</text>
</comment>
<dbReference type="SUPFAM" id="SSF51445">
    <property type="entry name" value="(Trans)glycosidases"/>
    <property type="match status" value="1"/>
</dbReference>
<dbReference type="EMBL" id="JAEANY010000001">
    <property type="protein sequence ID" value="MBH5321999.1"/>
    <property type="molecule type" value="Genomic_DNA"/>
</dbReference>
<gene>
    <name evidence="3" type="ORF">I5L03_05320</name>
</gene>
<feature type="domain" description="Glycosyl hydrolase family 13 catalytic" evidence="2">
    <location>
        <begin position="58"/>
        <end position="378"/>
    </location>
</feature>
<dbReference type="RefSeq" id="WP_197920631.1">
    <property type="nucleotide sequence ID" value="NZ_CAWPTA010000006.1"/>
</dbReference>
<feature type="signal peptide" evidence="1">
    <location>
        <begin position="1"/>
        <end position="20"/>
    </location>
</feature>
<accession>A0ABS0N208</accession>
<dbReference type="CDD" id="cd11313">
    <property type="entry name" value="AmyAc_arch_bac_AmyA"/>
    <property type="match status" value="1"/>
</dbReference>
<dbReference type="PANTHER" id="PTHR47786:SF2">
    <property type="entry name" value="GLYCOSYL HYDROLASE FAMILY 13 CATALYTIC DOMAIN-CONTAINING PROTEIN"/>
    <property type="match status" value="1"/>
</dbReference>
<dbReference type="Gene3D" id="3.20.20.80">
    <property type="entry name" value="Glycosidases"/>
    <property type="match status" value="1"/>
</dbReference>
<dbReference type="SMART" id="SM00642">
    <property type="entry name" value="Aamy"/>
    <property type="match status" value="1"/>
</dbReference>
<feature type="chain" id="PRO_5045912307" evidence="1">
    <location>
        <begin position="21"/>
        <end position="474"/>
    </location>
</feature>
<keyword evidence="4" id="KW-1185">Reference proteome</keyword>
<dbReference type="SUPFAM" id="SSF51011">
    <property type="entry name" value="Glycosyl hydrolase domain"/>
    <property type="match status" value="1"/>
</dbReference>
<evidence type="ECO:0000259" key="2">
    <source>
        <dbReference type="SMART" id="SM00642"/>
    </source>
</evidence>
<dbReference type="InterPro" id="IPR013780">
    <property type="entry name" value="Glyco_hydro_b"/>
</dbReference>
<evidence type="ECO:0000313" key="4">
    <source>
        <dbReference type="Proteomes" id="UP000602442"/>
    </source>
</evidence>
<name>A0ABS0N208_9SPHN</name>
<organism evidence="3 4">
    <name type="scientific">Aurantiacibacter sediminis</name>
    <dbReference type="NCBI Taxonomy" id="2793064"/>
    <lineage>
        <taxon>Bacteria</taxon>
        <taxon>Pseudomonadati</taxon>
        <taxon>Pseudomonadota</taxon>
        <taxon>Alphaproteobacteria</taxon>
        <taxon>Sphingomonadales</taxon>
        <taxon>Erythrobacteraceae</taxon>
        <taxon>Aurantiacibacter</taxon>
    </lineage>
</organism>